<dbReference type="EMBL" id="KZ819682">
    <property type="protein sequence ID" value="PWN24320.1"/>
    <property type="molecule type" value="Genomic_DNA"/>
</dbReference>
<dbReference type="AlphaFoldDB" id="A0A316UGI6"/>
<gene>
    <name evidence="2" type="ORF">BDZ90DRAFT_235054</name>
</gene>
<evidence type="ECO:0000313" key="3">
    <source>
        <dbReference type="Proteomes" id="UP000245884"/>
    </source>
</evidence>
<evidence type="ECO:0000313" key="2">
    <source>
        <dbReference type="EMBL" id="PWN24320.1"/>
    </source>
</evidence>
<organism evidence="2 3">
    <name type="scientific">Jaminaea rosea</name>
    <dbReference type="NCBI Taxonomy" id="1569628"/>
    <lineage>
        <taxon>Eukaryota</taxon>
        <taxon>Fungi</taxon>
        <taxon>Dikarya</taxon>
        <taxon>Basidiomycota</taxon>
        <taxon>Ustilaginomycotina</taxon>
        <taxon>Exobasidiomycetes</taxon>
        <taxon>Microstromatales</taxon>
        <taxon>Microstromatales incertae sedis</taxon>
        <taxon>Jaminaea</taxon>
    </lineage>
</organism>
<dbReference type="GeneID" id="37029070"/>
<dbReference type="InterPro" id="IPR038491">
    <property type="entry name" value="Velvet_dom_sf"/>
</dbReference>
<dbReference type="Proteomes" id="UP000245884">
    <property type="component" value="Unassembled WGS sequence"/>
</dbReference>
<protein>
    <recommendedName>
        <fullName evidence="1">Velvet domain-containing protein</fullName>
    </recommendedName>
</protein>
<dbReference type="OrthoDB" id="1746739at2759"/>
<dbReference type="RefSeq" id="XP_025358932.1">
    <property type="nucleotide sequence ID" value="XM_025507247.1"/>
</dbReference>
<keyword evidence="3" id="KW-1185">Reference proteome</keyword>
<dbReference type="InterPro" id="IPR037525">
    <property type="entry name" value="Velvet_dom"/>
</dbReference>
<dbReference type="Gene3D" id="2.60.40.3960">
    <property type="entry name" value="Velvet domain"/>
    <property type="match status" value="1"/>
</dbReference>
<name>A0A316UGI6_9BASI</name>
<sequence length="64" mass="7109">MTEMLTRNFIDACVASANKLKDGNKQLGTFLSVRKEGGYRIKLTLANLASSDDHRPTQTPYLHA</sequence>
<feature type="domain" description="Velvet" evidence="1">
    <location>
        <begin position="3"/>
        <end position="58"/>
    </location>
</feature>
<reference evidence="2 3" key="1">
    <citation type="journal article" date="2018" name="Mol. Biol. Evol.">
        <title>Broad Genomic Sampling Reveals a Smut Pathogenic Ancestry of the Fungal Clade Ustilaginomycotina.</title>
        <authorList>
            <person name="Kijpornyongpan T."/>
            <person name="Mondo S.J."/>
            <person name="Barry K."/>
            <person name="Sandor L."/>
            <person name="Lee J."/>
            <person name="Lipzen A."/>
            <person name="Pangilinan J."/>
            <person name="LaButti K."/>
            <person name="Hainaut M."/>
            <person name="Henrissat B."/>
            <person name="Grigoriev I.V."/>
            <person name="Spatafora J.W."/>
            <person name="Aime M.C."/>
        </authorList>
    </citation>
    <scope>NUCLEOTIDE SEQUENCE [LARGE SCALE GENOMIC DNA]</scope>
    <source>
        <strain evidence="2 3">MCA 5214</strain>
    </source>
</reference>
<accession>A0A316UGI6</accession>
<dbReference type="Pfam" id="PF11754">
    <property type="entry name" value="Velvet"/>
    <property type="match status" value="1"/>
</dbReference>
<proteinExistence type="predicted"/>
<evidence type="ECO:0000259" key="1">
    <source>
        <dbReference type="Pfam" id="PF11754"/>
    </source>
</evidence>